<dbReference type="PROSITE" id="PS01246">
    <property type="entry name" value="UPF0003"/>
    <property type="match status" value="1"/>
</dbReference>
<evidence type="ECO:0000259" key="8">
    <source>
        <dbReference type="Pfam" id="PF00924"/>
    </source>
</evidence>
<dbReference type="Pfam" id="PF05552">
    <property type="entry name" value="MS_channel_1st_1"/>
    <property type="match status" value="1"/>
</dbReference>
<evidence type="ECO:0000256" key="7">
    <source>
        <dbReference type="SAM" id="Phobius"/>
    </source>
</evidence>
<comment type="similarity">
    <text evidence="2">Belongs to the MscS (TC 1.A.23) family.</text>
</comment>
<evidence type="ECO:0000313" key="11">
    <source>
        <dbReference type="Proteomes" id="UP000823604"/>
    </source>
</evidence>
<accession>A0A9D9IKD7</accession>
<sequence length="325" mass="36119">MIFLQVPPQADTAALDSLENISSKIAKEVDSLSQMSTEEFIATITDDASKLFTPETLDFIIRGLISFGLKLLAALAIYALGAWIIRKCKHLLTRIFERRKTEKSLASFVQSIVSITLTILLIVITISALGINTTSIAALLASGGVAIGMALSGTLQNFAGGVMILTFKPFKTGDYIEAQGYSGTVNSIDIFNTKLTTPDNKMIMIPNGTLSNGTINNYSKQKFRRVDWIVGVEYGTDFDKASKLIYSLIEKDKRILKDPSAPFVGIESLSASSVDIIVKAWVKTEDYWDVFYDYNSRFYKELPQHGINFPFPQMDVWFRNYPPKS</sequence>
<reference evidence="10" key="1">
    <citation type="submission" date="2020-10" db="EMBL/GenBank/DDBJ databases">
        <authorList>
            <person name="Gilroy R."/>
        </authorList>
    </citation>
    <scope>NUCLEOTIDE SEQUENCE</scope>
    <source>
        <strain evidence="10">B1-8020</strain>
    </source>
</reference>
<evidence type="ECO:0000256" key="1">
    <source>
        <dbReference type="ARBA" id="ARBA00004651"/>
    </source>
</evidence>
<dbReference type="PANTHER" id="PTHR30221">
    <property type="entry name" value="SMALL-CONDUCTANCE MECHANOSENSITIVE CHANNEL"/>
    <property type="match status" value="1"/>
</dbReference>
<evidence type="ECO:0000256" key="2">
    <source>
        <dbReference type="ARBA" id="ARBA00008017"/>
    </source>
</evidence>
<dbReference type="Gene3D" id="2.30.30.60">
    <property type="match status" value="1"/>
</dbReference>
<dbReference type="InterPro" id="IPR010920">
    <property type="entry name" value="LSM_dom_sf"/>
</dbReference>
<keyword evidence="3" id="KW-1003">Cell membrane</keyword>
<dbReference type="Pfam" id="PF21082">
    <property type="entry name" value="MS_channel_3rd"/>
    <property type="match status" value="1"/>
</dbReference>
<evidence type="ECO:0000256" key="6">
    <source>
        <dbReference type="ARBA" id="ARBA00023136"/>
    </source>
</evidence>
<evidence type="ECO:0000313" key="10">
    <source>
        <dbReference type="EMBL" id="MBO8473186.1"/>
    </source>
</evidence>
<evidence type="ECO:0000256" key="4">
    <source>
        <dbReference type="ARBA" id="ARBA00022692"/>
    </source>
</evidence>
<dbReference type="InterPro" id="IPR023408">
    <property type="entry name" value="MscS_beta-dom_sf"/>
</dbReference>
<dbReference type="SUPFAM" id="SSF82861">
    <property type="entry name" value="Mechanosensitive channel protein MscS (YggB), transmembrane region"/>
    <property type="match status" value="1"/>
</dbReference>
<comment type="caution">
    <text evidence="10">The sequence shown here is derived from an EMBL/GenBank/DDBJ whole genome shotgun (WGS) entry which is preliminary data.</text>
</comment>
<dbReference type="InterPro" id="IPR006686">
    <property type="entry name" value="MscS_channel_CS"/>
</dbReference>
<dbReference type="Pfam" id="PF00924">
    <property type="entry name" value="MS_channel_2nd"/>
    <property type="match status" value="1"/>
</dbReference>
<dbReference type="InterPro" id="IPR006685">
    <property type="entry name" value="MscS_channel_2nd"/>
</dbReference>
<dbReference type="Proteomes" id="UP000823604">
    <property type="component" value="Unassembled WGS sequence"/>
</dbReference>
<dbReference type="GO" id="GO:0005886">
    <property type="term" value="C:plasma membrane"/>
    <property type="evidence" value="ECO:0007669"/>
    <property type="project" value="UniProtKB-SubCell"/>
</dbReference>
<proteinExistence type="inferred from homology"/>
<dbReference type="SUPFAM" id="SSF50182">
    <property type="entry name" value="Sm-like ribonucleoproteins"/>
    <property type="match status" value="1"/>
</dbReference>
<evidence type="ECO:0000259" key="9">
    <source>
        <dbReference type="Pfam" id="PF21082"/>
    </source>
</evidence>
<protein>
    <submittedName>
        <fullName evidence="10">Mechanosensitive ion channel</fullName>
    </submittedName>
</protein>
<comment type="subcellular location">
    <subcellularLocation>
        <location evidence="1">Cell membrane</location>
        <topology evidence="1">Multi-pass membrane protein</topology>
    </subcellularLocation>
</comment>
<feature type="transmembrane region" description="Helical" evidence="7">
    <location>
        <begin position="59"/>
        <end position="85"/>
    </location>
</feature>
<keyword evidence="5 7" id="KW-1133">Transmembrane helix</keyword>
<keyword evidence="6 7" id="KW-0472">Membrane</keyword>
<dbReference type="AlphaFoldDB" id="A0A9D9IKD7"/>
<dbReference type="EMBL" id="JADIMA010000060">
    <property type="protein sequence ID" value="MBO8473186.1"/>
    <property type="molecule type" value="Genomic_DNA"/>
</dbReference>
<dbReference type="InterPro" id="IPR049278">
    <property type="entry name" value="MS_channel_C"/>
</dbReference>
<dbReference type="Gene3D" id="3.30.70.100">
    <property type="match status" value="1"/>
</dbReference>
<dbReference type="InterPro" id="IPR045275">
    <property type="entry name" value="MscS_archaea/bacteria_type"/>
</dbReference>
<dbReference type="InterPro" id="IPR008910">
    <property type="entry name" value="MSC_TM_helix"/>
</dbReference>
<keyword evidence="4 7" id="KW-0812">Transmembrane</keyword>
<dbReference type="InterPro" id="IPR011066">
    <property type="entry name" value="MscS_channel_C_sf"/>
</dbReference>
<dbReference type="InterPro" id="IPR011014">
    <property type="entry name" value="MscS_channel_TM-2"/>
</dbReference>
<feature type="domain" description="Mechanosensitive ion channel MscS" evidence="8">
    <location>
        <begin position="154"/>
        <end position="220"/>
    </location>
</feature>
<name>A0A9D9IKD7_9BACT</name>
<dbReference type="GO" id="GO:0008381">
    <property type="term" value="F:mechanosensitive monoatomic ion channel activity"/>
    <property type="evidence" value="ECO:0007669"/>
    <property type="project" value="InterPro"/>
</dbReference>
<organism evidence="10 11">
    <name type="scientific">Candidatus Merdivivens pullicola</name>
    <dbReference type="NCBI Taxonomy" id="2840872"/>
    <lineage>
        <taxon>Bacteria</taxon>
        <taxon>Pseudomonadati</taxon>
        <taxon>Bacteroidota</taxon>
        <taxon>Bacteroidia</taxon>
        <taxon>Bacteroidales</taxon>
        <taxon>Muribaculaceae</taxon>
        <taxon>Muribaculaceae incertae sedis</taxon>
        <taxon>Candidatus Merdivivens</taxon>
    </lineage>
</organism>
<feature type="domain" description="Mechanosensitive ion channel MscS C-terminal" evidence="9">
    <location>
        <begin position="226"/>
        <end position="309"/>
    </location>
</feature>
<feature type="transmembrane region" description="Helical" evidence="7">
    <location>
        <begin position="136"/>
        <end position="155"/>
    </location>
</feature>
<evidence type="ECO:0000256" key="3">
    <source>
        <dbReference type="ARBA" id="ARBA00022475"/>
    </source>
</evidence>
<dbReference type="PANTHER" id="PTHR30221:SF1">
    <property type="entry name" value="SMALL-CONDUCTANCE MECHANOSENSITIVE CHANNEL"/>
    <property type="match status" value="1"/>
</dbReference>
<gene>
    <name evidence="10" type="ORF">IAB81_06100</name>
</gene>
<evidence type="ECO:0000256" key="5">
    <source>
        <dbReference type="ARBA" id="ARBA00022989"/>
    </source>
</evidence>
<dbReference type="Gene3D" id="1.10.287.1260">
    <property type="match status" value="1"/>
</dbReference>
<feature type="transmembrane region" description="Helical" evidence="7">
    <location>
        <begin position="105"/>
        <end position="130"/>
    </location>
</feature>
<reference evidence="10" key="2">
    <citation type="journal article" date="2021" name="PeerJ">
        <title>Extensive microbial diversity within the chicken gut microbiome revealed by metagenomics and culture.</title>
        <authorList>
            <person name="Gilroy R."/>
            <person name="Ravi A."/>
            <person name="Getino M."/>
            <person name="Pursley I."/>
            <person name="Horton D.L."/>
            <person name="Alikhan N.F."/>
            <person name="Baker D."/>
            <person name="Gharbi K."/>
            <person name="Hall N."/>
            <person name="Watson M."/>
            <person name="Adriaenssens E.M."/>
            <person name="Foster-Nyarko E."/>
            <person name="Jarju S."/>
            <person name="Secka A."/>
            <person name="Antonio M."/>
            <person name="Oren A."/>
            <person name="Chaudhuri R.R."/>
            <person name="La Ragione R."/>
            <person name="Hildebrand F."/>
            <person name="Pallen M.J."/>
        </authorList>
    </citation>
    <scope>NUCLEOTIDE SEQUENCE</scope>
    <source>
        <strain evidence="10">B1-8020</strain>
    </source>
</reference>
<dbReference type="SUPFAM" id="SSF82689">
    <property type="entry name" value="Mechanosensitive channel protein MscS (YggB), C-terminal domain"/>
    <property type="match status" value="1"/>
</dbReference>